<proteinExistence type="predicted"/>
<dbReference type="AlphaFoldDB" id="A0AA35KNV3"/>
<evidence type="ECO:0000313" key="2">
    <source>
        <dbReference type="EMBL" id="CAI5780916.1"/>
    </source>
</evidence>
<name>A0AA35KNV3_9SAUR</name>
<feature type="region of interest" description="Disordered" evidence="1">
    <location>
        <begin position="1"/>
        <end position="32"/>
    </location>
</feature>
<protein>
    <submittedName>
        <fullName evidence="2">Uncharacterized protein</fullName>
    </submittedName>
</protein>
<evidence type="ECO:0000313" key="3">
    <source>
        <dbReference type="Proteomes" id="UP001178461"/>
    </source>
</evidence>
<evidence type="ECO:0000256" key="1">
    <source>
        <dbReference type="SAM" id="MobiDB-lite"/>
    </source>
</evidence>
<gene>
    <name evidence="2" type="ORF">PODLI_1B021349</name>
</gene>
<organism evidence="2 3">
    <name type="scientific">Podarcis lilfordi</name>
    <name type="common">Lilford's wall lizard</name>
    <dbReference type="NCBI Taxonomy" id="74358"/>
    <lineage>
        <taxon>Eukaryota</taxon>
        <taxon>Metazoa</taxon>
        <taxon>Chordata</taxon>
        <taxon>Craniata</taxon>
        <taxon>Vertebrata</taxon>
        <taxon>Euteleostomi</taxon>
        <taxon>Lepidosauria</taxon>
        <taxon>Squamata</taxon>
        <taxon>Bifurcata</taxon>
        <taxon>Unidentata</taxon>
        <taxon>Episquamata</taxon>
        <taxon>Laterata</taxon>
        <taxon>Lacertibaenia</taxon>
        <taxon>Lacertidae</taxon>
        <taxon>Podarcis</taxon>
    </lineage>
</organism>
<feature type="compositionally biased region" description="Basic and acidic residues" evidence="1">
    <location>
        <begin position="1"/>
        <end position="15"/>
    </location>
</feature>
<reference evidence="2" key="1">
    <citation type="submission" date="2022-12" db="EMBL/GenBank/DDBJ databases">
        <authorList>
            <person name="Alioto T."/>
            <person name="Alioto T."/>
            <person name="Gomez Garrido J."/>
        </authorList>
    </citation>
    <scope>NUCLEOTIDE SEQUENCE</scope>
</reference>
<dbReference type="EMBL" id="OX395133">
    <property type="protein sequence ID" value="CAI5780916.1"/>
    <property type="molecule type" value="Genomic_DNA"/>
</dbReference>
<accession>A0AA35KNV3</accession>
<keyword evidence="3" id="KW-1185">Reference proteome</keyword>
<dbReference type="Proteomes" id="UP001178461">
    <property type="component" value="Chromosome 8"/>
</dbReference>
<sequence length="151" mass="17170">MKADLRLVRESHEPGAENLPMDSWPWSNEEESPFKGLPPLPKVFRELSLPSFSLPGEGEQEAAQELEGSCPGLQDKIAWVHGEMLRLRWADQALFRHLYTLALEIQDLKELQLEMDTFWKEEVLVDEQGHVRDTTSAATNVHSAAAFEMTI</sequence>